<dbReference type="SUPFAM" id="SSF143456">
    <property type="entry name" value="VC0467-like"/>
    <property type="match status" value="1"/>
</dbReference>
<dbReference type="GO" id="GO:0005829">
    <property type="term" value="C:cytosol"/>
    <property type="evidence" value="ECO:0007669"/>
    <property type="project" value="TreeGrafter"/>
</dbReference>
<dbReference type="RefSeq" id="WP_254098799.1">
    <property type="nucleotide sequence ID" value="NZ_JANATA010000003.1"/>
</dbReference>
<dbReference type="NCBIfam" id="NF001266">
    <property type="entry name" value="PRK00228.1-1"/>
    <property type="match status" value="1"/>
</dbReference>
<reference evidence="3" key="1">
    <citation type="submission" date="2022-07" db="EMBL/GenBank/DDBJ databases">
        <title>Characterization of the Novel Bacterium Alteromonas immobilis LMIT006 and Alteromonas gregis LMIT007.</title>
        <authorList>
            <person name="Lin X."/>
        </authorList>
    </citation>
    <scope>NUCLEOTIDE SEQUENCE</scope>
    <source>
        <strain evidence="3">LMIT007</strain>
    </source>
</reference>
<protein>
    <recommendedName>
        <fullName evidence="2">UPF0301 protein NLF92_03165</fullName>
    </recommendedName>
</protein>
<keyword evidence="4" id="KW-1185">Reference proteome</keyword>
<evidence type="ECO:0000256" key="1">
    <source>
        <dbReference type="ARBA" id="ARBA00009600"/>
    </source>
</evidence>
<dbReference type="EMBL" id="JANATA010000003">
    <property type="protein sequence ID" value="MCP3427943.1"/>
    <property type="molecule type" value="Genomic_DNA"/>
</dbReference>
<proteinExistence type="inferred from homology"/>
<name>A0AA42BKM5_9ALTE</name>
<dbReference type="Gene3D" id="3.40.1740.10">
    <property type="entry name" value="VC0467-like"/>
    <property type="match status" value="1"/>
</dbReference>
<accession>A0AA42BKM5</accession>
<dbReference type="HAMAP" id="MF_00758">
    <property type="entry name" value="UPF0301"/>
    <property type="match status" value="1"/>
</dbReference>
<dbReference type="Pfam" id="PF02622">
    <property type="entry name" value="DUF179"/>
    <property type="match status" value="1"/>
</dbReference>
<sequence length="184" mass="20168">MYFENHLLVAMPDLQDPNFKRSVIYLCEHNAEGAMGLVINAPIEMTLGEMLNQAVPDAEVIPERAKQILIKGGPVNPDRGFILHKPQLGWEGSIQLNDDFMITTSKDILNVIGNEAGPAQQIVALGYAGWTEGQLEAELAENTWLTIPASSELVFGTPLHRRWEAAVQALGIEPWQLTSSSGHA</sequence>
<organism evidence="3 4">
    <name type="scientific">Opacimonas viscosa</name>
    <dbReference type="NCBI Taxonomy" id="2961944"/>
    <lineage>
        <taxon>Bacteria</taxon>
        <taxon>Pseudomonadati</taxon>
        <taxon>Pseudomonadota</taxon>
        <taxon>Gammaproteobacteria</taxon>
        <taxon>Alteromonadales</taxon>
        <taxon>Alteromonadaceae</taxon>
        <taxon>Opacimonas</taxon>
    </lineage>
</organism>
<dbReference type="AlphaFoldDB" id="A0AA42BKM5"/>
<gene>
    <name evidence="3" type="ORF">NLF92_03165</name>
</gene>
<evidence type="ECO:0000313" key="3">
    <source>
        <dbReference type="EMBL" id="MCP3427943.1"/>
    </source>
</evidence>
<evidence type="ECO:0000313" key="4">
    <source>
        <dbReference type="Proteomes" id="UP001165413"/>
    </source>
</evidence>
<comment type="caution">
    <text evidence="3">The sequence shown here is derived from an EMBL/GenBank/DDBJ whole genome shotgun (WGS) entry which is preliminary data.</text>
</comment>
<dbReference type="PANTHER" id="PTHR30327:SF1">
    <property type="entry name" value="UPF0301 PROTEIN YQGE"/>
    <property type="match status" value="1"/>
</dbReference>
<evidence type="ECO:0000256" key="2">
    <source>
        <dbReference type="HAMAP-Rule" id="MF_00758"/>
    </source>
</evidence>
<comment type="similarity">
    <text evidence="1 2">Belongs to the UPF0301 (AlgH) family.</text>
</comment>
<dbReference type="PANTHER" id="PTHR30327">
    <property type="entry name" value="UNCHARACTERIZED PROTEIN YQGE"/>
    <property type="match status" value="1"/>
</dbReference>
<dbReference type="InterPro" id="IPR003774">
    <property type="entry name" value="AlgH-like"/>
</dbReference>
<dbReference type="Proteomes" id="UP001165413">
    <property type="component" value="Unassembled WGS sequence"/>
</dbReference>